<evidence type="ECO:0000256" key="1">
    <source>
        <dbReference type="SAM" id="Phobius"/>
    </source>
</evidence>
<reference evidence="2 3" key="1">
    <citation type="submission" date="2018-08" db="EMBL/GenBank/DDBJ databases">
        <title>A genome reference for cultivated species of the human gut microbiota.</title>
        <authorList>
            <person name="Zou Y."/>
            <person name="Xue W."/>
            <person name="Luo G."/>
        </authorList>
    </citation>
    <scope>NUCLEOTIDE SEQUENCE [LARGE SCALE GENOMIC DNA]</scope>
    <source>
        <strain evidence="2 3">TM09-12</strain>
    </source>
</reference>
<proteinExistence type="predicted"/>
<accession>A0A374PG38</accession>
<feature type="transmembrane region" description="Helical" evidence="1">
    <location>
        <begin position="29"/>
        <end position="52"/>
    </location>
</feature>
<name>A0A374PG38_9FIRM</name>
<dbReference type="Proteomes" id="UP000263014">
    <property type="component" value="Unassembled WGS sequence"/>
</dbReference>
<dbReference type="AlphaFoldDB" id="A0A374PG38"/>
<comment type="caution">
    <text evidence="2">The sequence shown here is derived from an EMBL/GenBank/DDBJ whole genome shotgun (WGS) entry which is preliminary data.</text>
</comment>
<evidence type="ECO:0000313" key="3">
    <source>
        <dbReference type="Proteomes" id="UP000263014"/>
    </source>
</evidence>
<organism evidence="2 3">
    <name type="scientific">Hungatella hathewayi</name>
    <dbReference type="NCBI Taxonomy" id="154046"/>
    <lineage>
        <taxon>Bacteria</taxon>
        <taxon>Bacillati</taxon>
        <taxon>Bacillota</taxon>
        <taxon>Clostridia</taxon>
        <taxon>Lachnospirales</taxon>
        <taxon>Lachnospiraceae</taxon>
        <taxon>Hungatella</taxon>
    </lineage>
</organism>
<sequence>MLLSFAFIFCFYLLLLSFAFIFCFYLLLFIFCFLSLVFYLLLFIFLNSRFFLIRGVSVLPRQTPFSVTFAGC</sequence>
<evidence type="ECO:0000313" key="2">
    <source>
        <dbReference type="EMBL" id="RGJ08379.1"/>
    </source>
</evidence>
<protein>
    <submittedName>
        <fullName evidence="2">Uncharacterized protein</fullName>
    </submittedName>
</protein>
<keyword evidence="1" id="KW-0812">Transmembrane</keyword>
<dbReference type="EMBL" id="QSON01000001">
    <property type="protein sequence ID" value="RGJ08379.1"/>
    <property type="molecule type" value="Genomic_DNA"/>
</dbReference>
<gene>
    <name evidence="2" type="ORF">DXD79_03015</name>
</gene>
<keyword evidence="1" id="KW-1133">Transmembrane helix</keyword>
<keyword evidence="1" id="KW-0472">Membrane</keyword>